<dbReference type="RefSeq" id="XP_010496858.1">
    <property type="nucleotide sequence ID" value="XM_010498556.1"/>
</dbReference>
<keyword evidence="5" id="KW-0238">DNA-binding</keyword>
<evidence type="ECO:0000256" key="7">
    <source>
        <dbReference type="SAM" id="MobiDB-lite"/>
    </source>
</evidence>
<name>A0ABM0Y7Q9_CAMSA</name>
<keyword evidence="3" id="KW-0863">Zinc-finger</keyword>
<keyword evidence="10" id="KW-1185">Reference proteome</keyword>
<keyword evidence="4" id="KW-0862">Zinc</keyword>
<dbReference type="PANTHER" id="PTHR46481">
    <property type="entry name" value="ZINC FINGER BED DOMAIN-CONTAINING PROTEIN 4"/>
    <property type="match status" value="1"/>
</dbReference>
<dbReference type="SUPFAM" id="SSF53098">
    <property type="entry name" value="Ribonuclease H-like"/>
    <property type="match status" value="1"/>
</dbReference>
<gene>
    <name evidence="11" type="primary">LOC104773888</name>
</gene>
<feature type="domain" description="hAT-like transposase RNase-H fold" evidence="9">
    <location>
        <begin position="176"/>
        <end position="252"/>
    </location>
</feature>
<evidence type="ECO:0000259" key="8">
    <source>
        <dbReference type="Pfam" id="PF05699"/>
    </source>
</evidence>
<evidence type="ECO:0000256" key="6">
    <source>
        <dbReference type="ARBA" id="ARBA00023242"/>
    </source>
</evidence>
<keyword evidence="6" id="KW-0539">Nucleus</keyword>
<evidence type="ECO:0000313" key="10">
    <source>
        <dbReference type="Proteomes" id="UP000694864"/>
    </source>
</evidence>
<keyword evidence="2" id="KW-0479">Metal-binding</keyword>
<evidence type="ECO:0000256" key="3">
    <source>
        <dbReference type="ARBA" id="ARBA00022771"/>
    </source>
</evidence>
<evidence type="ECO:0000313" key="11">
    <source>
        <dbReference type="RefSeq" id="XP_010496858.1"/>
    </source>
</evidence>
<dbReference type="InterPro" id="IPR025525">
    <property type="entry name" value="hAT-like_transposase_RNase-H"/>
</dbReference>
<dbReference type="InterPro" id="IPR008906">
    <property type="entry name" value="HATC_C_dom"/>
</dbReference>
<feature type="domain" description="HAT C-terminal dimerisation" evidence="8">
    <location>
        <begin position="264"/>
        <end position="347"/>
    </location>
</feature>
<dbReference type="PANTHER" id="PTHR46481:SF10">
    <property type="entry name" value="ZINC FINGER BED DOMAIN-CONTAINING PROTEIN 39"/>
    <property type="match status" value="1"/>
</dbReference>
<evidence type="ECO:0000256" key="5">
    <source>
        <dbReference type="ARBA" id="ARBA00023125"/>
    </source>
</evidence>
<dbReference type="Pfam" id="PF05699">
    <property type="entry name" value="Dimer_Tnp_hAT"/>
    <property type="match status" value="1"/>
</dbReference>
<evidence type="ECO:0000256" key="4">
    <source>
        <dbReference type="ARBA" id="ARBA00022833"/>
    </source>
</evidence>
<dbReference type="Proteomes" id="UP000694864">
    <property type="component" value="Unplaced"/>
</dbReference>
<reference evidence="10" key="1">
    <citation type="journal article" date="2014" name="Nat. Commun.">
        <title>The emerging biofuel crop Camelina sativa retains a highly undifferentiated hexaploid genome structure.</title>
        <authorList>
            <person name="Kagale S."/>
            <person name="Koh C."/>
            <person name="Nixon J."/>
            <person name="Bollina V."/>
            <person name="Clarke W.E."/>
            <person name="Tuteja R."/>
            <person name="Spillane C."/>
            <person name="Robinson S.J."/>
            <person name="Links M.G."/>
            <person name="Clarke C."/>
            <person name="Higgins E.E."/>
            <person name="Huebert T."/>
            <person name="Sharpe A.G."/>
            <person name="Parkin I.A."/>
        </authorList>
    </citation>
    <scope>NUCLEOTIDE SEQUENCE [LARGE SCALE GENOMIC DNA]</scope>
    <source>
        <strain evidence="10">cv. DH55</strain>
    </source>
</reference>
<evidence type="ECO:0000256" key="1">
    <source>
        <dbReference type="ARBA" id="ARBA00004123"/>
    </source>
</evidence>
<accession>A0ABM0Y7Q9</accession>
<dbReference type="InterPro" id="IPR052035">
    <property type="entry name" value="ZnF_BED_domain_contain"/>
</dbReference>
<comment type="subcellular location">
    <subcellularLocation>
        <location evidence="1">Nucleus</location>
    </subcellularLocation>
</comment>
<evidence type="ECO:0000259" key="9">
    <source>
        <dbReference type="Pfam" id="PF14372"/>
    </source>
</evidence>
<dbReference type="Pfam" id="PF14372">
    <property type="entry name" value="hAT-like_RNase-H"/>
    <property type="match status" value="1"/>
</dbReference>
<sequence length="375" mass="43270">MEILEKSKVWGIDKKVFSITVDNAINNDTMQDMVKSQLTIRDDLLCGGEFFHVRCAAHVLNIIVQWVLDTIGDSLDKIRESIKFFQGSSHPEVLFAKCVENVGFNLKAGLLLDVKTRWNSTYKMLDRALKYRAAFGNLKVVDPKNYKFHPLEEEWHRLKQLSNFLEPFDVITNLISGSTYPTSDLYFMQVWKIQSWLTMNKRNQDAVIREMIVPMKERFDKYWAEVSDTFAMAVFDPRLKLNLQNSDFLAFRKSTVVVSGKSALDLYLEEPALEMNGLESLDILRYWKENSSWFGDLASMDRDLLSIPISTVAAESSFSIGNRVLNKYRSRLPPKNVQALICCRNWLKGFESYEGEEDEVFDGEVETKAANQEED</sequence>
<dbReference type="GeneID" id="104773888"/>
<organism evidence="10 11">
    <name type="scientific">Camelina sativa</name>
    <name type="common">False flax</name>
    <name type="synonym">Myagrum sativum</name>
    <dbReference type="NCBI Taxonomy" id="90675"/>
    <lineage>
        <taxon>Eukaryota</taxon>
        <taxon>Viridiplantae</taxon>
        <taxon>Streptophyta</taxon>
        <taxon>Embryophyta</taxon>
        <taxon>Tracheophyta</taxon>
        <taxon>Spermatophyta</taxon>
        <taxon>Magnoliopsida</taxon>
        <taxon>eudicotyledons</taxon>
        <taxon>Gunneridae</taxon>
        <taxon>Pentapetalae</taxon>
        <taxon>rosids</taxon>
        <taxon>malvids</taxon>
        <taxon>Brassicales</taxon>
        <taxon>Brassicaceae</taxon>
        <taxon>Camelineae</taxon>
        <taxon>Camelina</taxon>
    </lineage>
</organism>
<dbReference type="InterPro" id="IPR012337">
    <property type="entry name" value="RNaseH-like_sf"/>
</dbReference>
<protein>
    <submittedName>
        <fullName evidence="11">Zinc finger BED domain-containing protein RICESLEEPER 2-like</fullName>
    </submittedName>
</protein>
<evidence type="ECO:0000256" key="2">
    <source>
        <dbReference type="ARBA" id="ARBA00022723"/>
    </source>
</evidence>
<reference evidence="11" key="2">
    <citation type="submission" date="2025-08" db="UniProtKB">
        <authorList>
            <consortium name="RefSeq"/>
        </authorList>
    </citation>
    <scope>IDENTIFICATION</scope>
    <source>
        <tissue evidence="11">Leaf</tissue>
    </source>
</reference>
<feature type="region of interest" description="Disordered" evidence="7">
    <location>
        <begin position="356"/>
        <end position="375"/>
    </location>
</feature>
<proteinExistence type="predicted"/>